<feature type="compositionally biased region" description="Basic residues" evidence="1">
    <location>
        <begin position="18"/>
        <end position="31"/>
    </location>
</feature>
<proteinExistence type="predicted"/>
<evidence type="ECO:0000313" key="3">
    <source>
        <dbReference type="Proteomes" id="UP001165121"/>
    </source>
</evidence>
<comment type="caution">
    <text evidence="2">The sequence shown here is derived from an EMBL/GenBank/DDBJ whole genome shotgun (WGS) entry which is preliminary data.</text>
</comment>
<gene>
    <name evidence="2" type="ORF">Pfra01_001154100</name>
</gene>
<protein>
    <submittedName>
        <fullName evidence="2">Unnamed protein product</fullName>
    </submittedName>
</protein>
<accession>A0A9W6XID9</accession>
<evidence type="ECO:0000313" key="2">
    <source>
        <dbReference type="EMBL" id="GMF39154.1"/>
    </source>
</evidence>
<evidence type="ECO:0000256" key="1">
    <source>
        <dbReference type="SAM" id="MobiDB-lite"/>
    </source>
</evidence>
<dbReference type="Proteomes" id="UP001165121">
    <property type="component" value="Unassembled WGS sequence"/>
</dbReference>
<feature type="compositionally biased region" description="Low complexity" evidence="1">
    <location>
        <begin position="1"/>
        <end position="17"/>
    </location>
</feature>
<dbReference type="EMBL" id="BSXT01001137">
    <property type="protein sequence ID" value="GMF39154.1"/>
    <property type="molecule type" value="Genomic_DNA"/>
</dbReference>
<name>A0A9W6XID9_9STRA</name>
<sequence>MVKVGSSGRSKSGSGSSKKSKSKSGGSRRRTSSTATALAIKGPRHLNAEACRVIETPGLGITSWMYFGVRMQPGDPTTHTPSQTQGFPDFVPNRHDLDILKERCDGEELKAFLATRPWTKLSETRRTEFFIHRRADLGHEVVRALEDWVDFMEENVEALWHATHWTVLG</sequence>
<reference evidence="2" key="1">
    <citation type="submission" date="2023-04" db="EMBL/GenBank/DDBJ databases">
        <title>Phytophthora fragariaefolia NBRC 109709.</title>
        <authorList>
            <person name="Ichikawa N."/>
            <person name="Sato H."/>
            <person name="Tonouchi N."/>
        </authorList>
    </citation>
    <scope>NUCLEOTIDE SEQUENCE</scope>
    <source>
        <strain evidence="2">NBRC 109709</strain>
    </source>
</reference>
<feature type="region of interest" description="Disordered" evidence="1">
    <location>
        <begin position="1"/>
        <end position="40"/>
    </location>
</feature>
<keyword evidence="3" id="KW-1185">Reference proteome</keyword>
<dbReference type="AlphaFoldDB" id="A0A9W6XID9"/>
<organism evidence="2 3">
    <name type="scientific">Phytophthora fragariaefolia</name>
    <dbReference type="NCBI Taxonomy" id="1490495"/>
    <lineage>
        <taxon>Eukaryota</taxon>
        <taxon>Sar</taxon>
        <taxon>Stramenopiles</taxon>
        <taxon>Oomycota</taxon>
        <taxon>Peronosporomycetes</taxon>
        <taxon>Peronosporales</taxon>
        <taxon>Peronosporaceae</taxon>
        <taxon>Phytophthora</taxon>
    </lineage>
</organism>